<reference evidence="1" key="1">
    <citation type="submission" date="2021-08" db="EMBL/GenBank/DDBJ databases">
        <title>The first chromosome-level gecko genome reveals the dynamic sex chromosomes of Neotropical dwarf geckos (Sphaerodactylidae: Sphaerodactylus).</title>
        <authorList>
            <person name="Pinto B.J."/>
            <person name="Keating S.E."/>
            <person name="Gamble T."/>
        </authorList>
    </citation>
    <scope>NUCLEOTIDE SEQUENCE</scope>
    <source>
        <strain evidence="1">TG3544</strain>
    </source>
</reference>
<dbReference type="Proteomes" id="UP000827872">
    <property type="component" value="Linkage Group LG02"/>
</dbReference>
<gene>
    <name evidence="1" type="ORF">K3G42_029776</name>
</gene>
<keyword evidence="2" id="KW-1185">Reference proteome</keyword>
<comment type="caution">
    <text evidence="1">The sequence shown here is derived from an EMBL/GenBank/DDBJ whole genome shotgun (WGS) entry which is preliminary data.</text>
</comment>
<name>A0ACB8G4F9_9SAUR</name>
<organism evidence="1 2">
    <name type="scientific">Sphaerodactylus townsendi</name>
    <dbReference type="NCBI Taxonomy" id="933632"/>
    <lineage>
        <taxon>Eukaryota</taxon>
        <taxon>Metazoa</taxon>
        <taxon>Chordata</taxon>
        <taxon>Craniata</taxon>
        <taxon>Vertebrata</taxon>
        <taxon>Euteleostomi</taxon>
        <taxon>Lepidosauria</taxon>
        <taxon>Squamata</taxon>
        <taxon>Bifurcata</taxon>
        <taxon>Gekkota</taxon>
        <taxon>Sphaerodactylidae</taxon>
        <taxon>Sphaerodactylus</taxon>
    </lineage>
</organism>
<evidence type="ECO:0000313" key="2">
    <source>
        <dbReference type="Proteomes" id="UP000827872"/>
    </source>
</evidence>
<proteinExistence type="predicted"/>
<protein>
    <submittedName>
        <fullName evidence="1">Uncharacterized protein</fullName>
    </submittedName>
</protein>
<accession>A0ACB8G4F9</accession>
<sequence length="176" mass="19148">MPCFQPPPASVAWLPLPRLGSSRLLTGLTPSWATAPPPAVPHPKAAEVSGRGDKEESMQERGEDAGGRKDGGLAQAAGEAFQQTCLGSACKLRRAEQEDRKHGDDTLLANCCTELSSSQAMRNDWLEGMSSKLHRLDMIINMDFLIKSVKLEDTSSKIKKEELYITLLLCPPTTTI</sequence>
<dbReference type="EMBL" id="CM037615">
    <property type="protein sequence ID" value="KAH8014534.1"/>
    <property type="molecule type" value="Genomic_DNA"/>
</dbReference>
<evidence type="ECO:0000313" key="1">
    <source>
        <dbReference type="EMBL" id="KAH8014534.1"/>
    </source>
</evidence>